<dbReference type="Proteomes" id="UP001062846">
    <property type="component" value="Chromosome 13"/>
</dbReference>
<evidence type="ECO:0000313" key="2">
    <source>
        <dbReference type="Proteomes" id="UP001062846"/>
    </source>
</evidence>
<gene>
    <name evidence="1" type="ORF">RHMOL_Rhmol13G0252900</name>
</gene>
<sequence>METGGSRALGSIHSHLCIAVFVCCGQLSAFVVDKVIYWKDLQDRMVAYNQIMESVELMELPRVGQNVVHWSDLLGKSEGQLHYARHDKRHLEVPSPPCNPNVELHFLDLY</sequence>
<protein>
    <submittedName>
        <fullName evidence="1">Uncharacterized protein</fullName>
    </submittedName>
</protein>
<dbReference type="EMBL" id="CM046400">
    <property type="protein sequence ID" value="KAI8525733.1"/>
    <property type="molecule type" value="Genomic_DNA"/>
</dbReference>
<evidence type="ECO:0000313" key="1">
    <source>
        <dbReference type="EMBL" id="KAI8525733.1"/>
    </source>
</evidence>
<keyword evidence="2" id="KW-1185">Reference proteome</keyword>
<name>A0ACC0LC73_RHOML</name>
<proteinExistence type="predicted"/>
<organism evidence="1 2">
    <name type="scientific">Rhododendron molle</name>
    <name type="common">Chinese azalea</name>
    <name type="synonym">Azalea mollis</name>
    <dbReference type="NCBI Taxonomy" id="49168"/>
    <lineage>
        <taxon>Eukaryota</taxon>
        <taxon>Viridiplantae</taxon>
        <taxon>Streptophyta</taxon>
        <taxon>Embryophyta</taxon>
        <taxon>Tracheophyta</taxon>
        <taxon>Spermatophyta</taxon>
        <taxon>Magnoliopsida</taxon>
        <taxon>eudicotyledons</taxon>
        <taxon>Gunneridae</taxon>
        <taxon>Pentapetalae</taxon>
        <taxon>asterids</taxon>
        <taxon>Ericales</taxon>
        <taxon>Ericaceae</taxon>
        <taxon>Ericoideae</taxon>
        <taxon>Rhodoreae</taxon>
        <taxon>Rhododendron</taxon>
    </lineage>
</organism>
<comment type="caution">
    <text evidence="1">The sequence shown here is derived from an EMBL/GenBank/DDBJ whole genome shotgun (WGS) entry which is preliminary data.</text>
</comment>
<accession>A0ACC0LC73</accession>
<reference evidence="1" key="1">
    <citation type="submission" date="2022-02" db="EMBL/GenBank/DDBJ databases">
        <title>Plant Genome Project.</title>
        <authorList>
            <person name="Zhang R.-G."/>
        </authorList>
    </citation>
    <scope>NUCLEOTIDE SEQUENCE</scope>
    <source>
        <strain evidence="1">AT1</strain>
    </source>
</reference>